<dbReference type="Proteomes" id="UP000283314">
    <property type="component" value="Unassembled WGS sequence"/>
</dbReference>
<dbReference type="EMBL" id="QROT01000009">
    <property type="protein sequence ID" value="RHL43237.1"/>
    <property type="molecule type" value="Genomic_DNA"/>
</dbReference>
<organism evidence="1 2">
    <name type="scientific">Eubacterium ventriosum</name>
    <dbReference type="NCBI Taxonomy" id="39496"/>
    <lineage>
        <taxon>Bacteria</taxon>
        <taxon>Bacillati</taxon>
        <taxon>Bacillota</taxon>
        <taxon>Clostridia</taxon>
        <taxon>Eubacteriales</taxon>
        <taxon>Eubacteriaceae</taxon>
        <taxon>Eubacterium</taxon>
    </lineage>
</organism>
<reference evidence="1 2" key="1">
    <citation type="submission" date="2018-08" db="EMBL/GenBank/DDBJ databases">
        <title>A genome reference for cultivated species of the human gut microbiota.</title>
        <authorList>
            <person name="Zou Y."/>
            <person name="Xue W."/>
            <person name="Luo G."/>
        </authorList>
    </citation>
    <scope>NUCLEOTIDE SEQUENCE [LARGE SCALE GENOMIC DNA]</scope>
    <source>
        <strain evidence="1 2">AF37-4</strain>
    </source>
</reference>
<proteinExistence type="predicted"/>
<sequence length="104" mass="12633">MSLDEQKIALDFVDYLEKEKFIFVKDNGYWKDKIYYLIKYKNEGICFILIKDPEEPENYGTNKEKGNCEMKYVIREATNKDTEFICRINKYTMGYDYPEEKTQY</sequence>
<dbReference type="RefSeq" id="WP_118380164.1">
    <property type="nucleotide sequence ID" value="NZ_CABJDQ010000009.1"/>
</dbReference>
<comment type="caution">
    <text evidence="1">The sequence shown here is derived from an EMBL/GenBank/DDBJ whole genome shotgun (WGS) entry which is preliminary data.</text>
</comment>
<accession>A0A415L461</accession>
<name>A0A415L461_9FIRM</name>
<evidence type="ECO:0000313" key="1">
    <source>
        <dbReference type="EMBL" id="RHL43237.1"/>
    </source>
</evidence>
<gene>
    <name evidence="1" type="ORF">DW018_11395</name>
</gene>
<evidence type="ECO:0000313" key="2">
    <source>
        <dbReference type="Proteomes" id="UP000283314"/>
    </source>
</evidence>
<dbReference type="GeneID" id="66467847"/>
<protein>
    <submittedName>
        <fullName evidence="1">Uncharacterized protein</fullName>
    </submittedName>
</protein>
<dbReference type="AlphaFoldDB" id="A0A415L461"/>